<accession>A0ABS0Q546</accession>
<gene>
    <name evidence="1" type="ORF">I7X13_06785</name>
</gene>
<dbReference type="EMBL" id="JAEDAE010000002">
    <property type="protein sequence ID" value="MBH8557745.1"/>
    <property type="molecule type" value="Genomic_DNA"/>
</dbReference>
<evidence type="ECO:0000313" key="1">
    <source>
        <dbReference type="EMBL" id="MBH8557745.1"/>
    </source>
</evidence>
<organism evidence="1 2">
    <name type="scientific">Hymenobacter negativus</name>
    <dbReference type="NCBI Taxonomy" id="2795026"/>
    <lineage>
        <taxon>Bacteria</taxon>
        <taxon>Pseudomonadati</taxon>
        <taxon>Bacteroidota</taxon>
        <taxon>Cytophagia</taxon>
        <taxon>Cytophagales</taxon>
        <taxon>Hymenobacteraceae</taxon>
        <taxon>Hymenobacter</taxon>
    </lineage>
</organism>
<reference evidence="1 2" key="1">
    <citation type="submission" date="2020-12" db="EMBL/GenBank/DDBJ databases">
        <title>Hymenobacter sp.</title>
        <authorList>
            <person name="Kim M.K."/>
        </authorList>
    </citation>
    <scope>NUCLEOTIDE SEQUENCE [LARGE SCALE GENOMIC DNA]</scope>
    <source>
        <strain evidence="1 2">BT442</strain>
    </source>
</reference>
<sequence>MAPNDDLKKIKQLLAQAAASDNVDKAMEGFAPRGCCEIRQGGSSVSQSNVTLQTCQSIANQFGGTSYNFKPGVNC</sequence>
<protein>
    <submittedName>
        <fullName evidence="1">Uncharacterized protein</fullName>
    </submittedName>
</protein>
<comment type="caution">
    <text evidence="1">The sequence shown here is derived from an EMBL/GenBank/DDBJ whole genome shotgun (WGS) entry which is preliminary data.</text>
</comment>
<name>A0ABS0Q546_9BACT</name>
<dbReference type="Proteomes" id="UP000625631">
    <property type="component" value="Unassembled WGS sequence"/>
</dbReference>
<evidence type="ECO:0000313" key="2">
    <source>
        <dbReference type="Proteomes" id="UP000625631"/>
    </source>
</evidence>
<dbReference type="RefSeq" id="WP_198066805.1">
    <property type="nucleotide sequence ID" value="NZ_JAEDAD010000001.1"/>
</dbReference>
<proteinExistence type="predicted"/>
<keyword evidence="2" id="KW-1185">Reference proteome</keyword>